<keyword evidence="14" id="KW-1185">Reference proteome</keyword>
<dbReference type="InterPro" id="IPR017907">
    <property type="entry name" value="Znf_RING_CS"/>
</dbReference>
<dbReference type="SUPFAM" id="SSF57850">
    <property type="entry name" value="RING/U-box"/>
    <property type="match status" value="1"/>
</dbReference>
<evidence type="ECO:0000256" key="4">
    <source>
        <dbReference type="ARBA" id="ARBA00022771"/>
    </source>
</evidence>
<dbReference type="FunFam" id="3.30.40.10:FF:000037">
    <property type="entry name" value="Cdk-activating kinase assembly factor MAT1, centre"/>
    <property type="match status" value="1"/>
</dbReference>
<comment type="subcellular location">
    <subcellularLocation>
        <location evidence="1">Nucleus</location>
    </subcellularLocation>
</comment>
<dbReference type="Pfam" id="PF06391">
    <property type="entry name" value="MAT1"/>
    <property type="match status" value="1"/>
</dbReference>
<gene>
    <name evidence="13" type="ORF">BABINDRAFT_163710</name>
</gene>
<evidence type="ECO:0000256" key="10">
    <source>
        <dbReference type="SAM" id="Coils"/>
    </source>
</evidence>
<evidence type="ECO:0000256" key="2">
    <source>
        <dbReference type="ARBA" id="ARBA00022257"/>
    </source>
</evidence>
<dbReference type="Proteomes" id="UP000094336">
    <property type="component" value="Unassembled WGS sequence"/>
</dbReference>
<evidence type="ECO:0000256" key="8">
    <source>
        <dbReference type="ARBA" id="ARBA00033277"/>
    </source>
</evidence>
<feature type="compositionally biased region" description="Polar residues" evidence="11">
    <location>
        <begin position="277"/>
        <end position="288"/>
    </location>
</feature>
<dbReference type="PANTHER" id="PTHR12683">
    <property type="entry name" value="CDK-ACTIVATING KINASE ASSEMBLY FACTOR MAT1"/>
    <property type="match status" value="1"/>
</dbReference>
<dbReference type="InterPro" id="IPR004575">
    <property type="entry name" value="MAT1/Tfb3"/>
</dbReference>
<dbReference type="EMBL" id="KV454442">
    <property type="protein sequence ID" value="ODQ77202.1"/>
    <property type="molecule type" value="Genomic_DNA"/>
</dbReference>
<dbReference type="Gene3D" id="3.30.40.10">
    <property type="entry name" value="Zinc/RING finger domain, C3HC4 (zinc finger)"/>
    <property type="match status" value="1"/>
</dbReference>
<dbReference type="Pfam" id="PF17121">
    <property type="entry name" value="zf-C3HC4_5"/>
    <property type="match status" value="1"/>
</dbReference>
<sequence>MPPSRLKGPSLRFKNKTREFAPIEDESEAKELLKNSDLMAQEPSKDMCPICKTDRYLSPSMIFKINPECYHKMCESCVDRIFALGLTQCPYPGCNKILRKNKFKKQVFDDLEIEKEVDTRKKIMEIYNKPEEAFAELQAYNAYLEEIESIIFNFINSVDLDETQEKVTKYQQENEQVIHKQNMINTSNVMKFNDNMKFLNDLKVQKQKLQKQISEDELNLIKLTQMEILNDMDDQAAHNASILDNVTIAKSKESVIKRSSARKRKLEEISNAITHSATNLSGTSGSGNNKRKLAGKQEEEEEEELAPFTPFVGDRYDNFISVQREFKSMRTLQDEENSGSRFVIDDETELFYDPVMYGLFESKKEFRASGYKINNFFNKALMDCNFGLNCIISVEK</sequence>
<accession>A0A1E3QJE7</accession>
<dbReference type="GeneID" id="30147909"/>
<evidence type="ECO:0000313" key="13">
    <source>
        <dbReference type="EMBL" id="ODQ77202.1"/>
    </source>
</evidence>
<organism evidence="13 14">
    <name type="scientific">Babjeviella inositovora NRRL Y-12698</name>
    <dbReference type="NCBI Taxonomy" id="984486"/>
    <lineage>
        <taxon>Eukaryota</taxon>
        <taxon>Fungi</taxon>
        <taxon>Dikarya</taxon>
        <taxon>Ascomycota</taxon>
        <taxon>Saccharomycotina</taxon>
        <taxon>Pichiomycetes</taxon>
        <taxon>Serinales incertae sedis</taxon>
        <taxon>Babjeviella</taxon>
    </lineage>
</organism>
<dbReference type="GO" id="GO:0061575">
    <property type="term" value="F:cyclin-dependent protein serine/threonine kinase activator activity"/>
    <property type="evidence" value="ECO:0007669"/>
    <property type="project" value="InterPro"/>
</dbReference>
<dbReference type="InterPro" id="IPR015877">
    <property type="entry name" value="MAT1_centre"/>
</dbReference>
<evidence type="ECO:0000259" key="12">
    <source>
        <dbReference type="PROSITE" id="PS50089"/>
    </source>
</evidence>
<feature type="domain" description="RING-type" evidence="12">
    <location>
        <begin position="48"/>
        <end position="90"/>
    </location>
</feature>
<protein>
    <recommendedName>
        <fullName evidence="2">RNA polymerase II transcription factor B subunit 3</fullName>
    </recommendedName>
    <alternativeName>
        <fullName evidence="8">RNA polymerase II transcription factor B 38 kDa subunit</fullName>
    </alternativeName>
    <alternativeName>
        <fullName evidence="7">RNA polymerase II transcription factor B p38 subunit</fullName>
    </alternativeName>
</protein>
<evidence type="ECO:0000313" key="14">
    <source>
        <dbReference type="Proteomes" id="UP000094336"/>
    </source>
</evidence>
<proteinExistence type="predicted"/>
<evidence type="ECO:0000256" key="9">
    <source>
        <dbReference type="PROSITE-ProRule" id="PRU00175"/>
    </source>
</evidence>
<dbReference type="AlphaFoldDB" id="A0A1E3QJE7"/>
<dbReference type="PROSITE" id="PS00518">
    <property type="entry name" value="ZF_RING_1"/>
    <property type="match status" value="1"/>
</dbReference>
<dbReference type="GO" id="GO:0008270">
    <property type="term" value="F:zinc ion binding"/>
    <property type="evidence" value="ECO:0007669"/>
    <property type="project" value="UniProtKB-KW"/>
</dbReference>
<dbReference type="STRING" id="984486.A0A1E3QJE7"/>
<keyword evidence="3" id="KW-0479">Metal-binding</keyword>
<dbReference type="GO" id="GO:0006289">
    <property type="term" value="P:nucleotide-excision repair"/>
    <property type="evidence" value="ECO:0007669"/>
    <property type="project" value="EnsemblFungi"/>
</dbReference>
<dbReference type="NCBIfam" id="TIGR00570">
    <property type="entry name" value="cdk7"/>
    <property type="match status" value="1"/>
</dbReference>
<dbReference type="InterPro" id="IPR001841">
    <property type="entry name" value="Znf_RING"/>
</dbReference>
<evidence type="ECO:0000256" key="7">
    <source>
        <dbReference type="ARBA" id="ARBA00029873"/>
    </source>
</evidence>
<evidence type="ECO:0000256" key="5">
    <source>
        <dbReference type="ARBA" id="ARBA00022833"/>
    </source>
</evidence>
<evidence type="ECO:0000256" key="11">
    <source>
        <dbReference type="SAM" id="MobiDB-lite"/>
    </source>
</evidence>
<dbReference type="GO" id="GO:0001174">
    <property type="term" value="P:transcriptional start site selection at RNA polymerase II promoter"/>
    <property type="evidence" value="ECO:0007669"/>
    <property type="project" value="EnsemblFungi"/>
</dbReference>
<dbReference type="PANTHER" id="PTHR12683:SF13">
    <property type="entry name" value="CDK-ACTIVATING KINASE ASSEMBLY FACTOR MAT1"/>
    <property type="match status" value="1"/>
</dbReference>
<keyword evidence="6" id="KW-0539">Nucleus</keyword>
<evidence type="ECO:0000256" key="3">
    <source>
        <dbReference type="ARBA" id="ARBA00022723"/>
    </source>
</evidence>
<dbReference type="RefSeq" id="XP_018982530.1">
    <property type="nucleotide sequence ID" value="XM_019130056.1"/>
</dbReference>
<feature type="coiled-coil region" evidence="10">
    <location>
        <begin position="160"/>
        <end position="226"/>
    </location>
</feature>
<evidence type="ECO:0000256" key="1">
    <source>
        <dbReference type="ARBA" id="ARBA00004123"/>
    </source>
</evidence>
<dbReference type="CDD" id="cd16573">
    <property type="entry name" value="RING-HC_TFB3-like"/>
    <property type="match status" value="1"/>
</dbReference>
<evidence type="ECO:0000256" key="6">
    <source>
        <dbReference type="ARBA" id="ARBA00023242"/>
    </source>
</evidence>
<keyword evidence="5" id="KW-0862">Zinc</keyword>
<keyword evidence="4 9" id="KW-0863">Zinc-finger</keyword>
<dbReference type="GO" id="GO:0070985">
    <property type="term" value="C:transcription factor TFIIK complex"/>
    <property type="evidence" value="ECO:0007669"/>
    <property type="project" value="EnsemblFungi"/>
</dbReference>
<dbReference type="InterPro" id="IPR013083">
    <property type="entry name" value="Znf_RING/FYVE/PHD"/>
</dbReference>
<dbReference type="PROSITE" id="PS50089">
    <property type="entry name" value="ZF_RING_2"/>
    <property type="match status" value="1"/>
</dbReference>
<keyword evidence="10" id="KW-0175">Coiled coil</keyword>
<dbReference type="OrthoDB" id="5963at2759"/>
<name>A0A1E3QJE7_9ASCO</name>
<dbReference type="GO" id="GO:0006357">
    <property type="term" value="P:regulation of transcription by RNA polymerase II"/>
    <property type="evidence" value="ECO:0007669"/>
    <property type="project" value="TreeGrafter"/>
</dbReference>
<reference evidence="14" key="1">
    <citation type="submission" date="2016-05" db="EMBL/GenBank/DDBJ databases">
        <title>Comparative genomics of biotechnologically important yeasts.</title>
        <authorList>
            <consortium name="DOE Joint Genome Institute"/>
            <person name="Riley R."/>
            <person name="Haridas S."/>
            <person name="Wolfe K.H."/>
            <person name="Lopes M.R."/>
            <person name="Hittinger C.T."/>
            <person name="Goker M."/>
            <person name="Salamov A."/>
            <person name="Wisecaver J."/>
            <person name="Long T.M."/>
            <person name="Aerts A.L."/>
            <person name="Barry K."/>
            <person name="Choi C."/>
            <person name="Clum A."/>
            <person name="Coughlan A.Y."/>
            <person name="Deshpande S."/>
            <person name="Douglass A.P."/>
            <person name="Hanson S.J."/>
            <person name="Klenk H.-P."/>
            <person name="Labutti K."/>
            <person name="Lapidus A."/>
            <person name="Lindquist E."/>
            <person name="Lipzen A."/>
            <person name="Meier-Kolthoff J.P."/>
            <person name="Ohm R.A."/>
            <person name="Otillar R.P."/>
            <person name="Pangilinan J."/>
            <person name="Peng Y."/>
            <person name="Rokas A."/>
            <person name="Rosa C.A."/>
            <person name="Scheuner C."/>
            <person name="Sibirny A.A."/>
            <person name="Slot J.C."/>
            <person name="Stielow J.B."/>
            <person name="Sun H."/>
            <person name="Kurtzman C.P."/>
            <person name="Blackwell M."/>
            <person name="Grigoriev I.V."/>
            <person name="Jeffries T.W."/>
        </authorList>
    </citation>
    <scope>NUCLEOTIDE SEQUENCE [LARGE SCALE GENOMIC DNA]</scope>
    <source>
        <strain evidence="14">NRRL Y-12698</strain>
    </source>
</reference>
<feature type="region of interest" description="Disordered" evidence="11">
    <location>
        <begin position="277"/>
        <end position="307"/>
    </location>
</feature>